<feature type="binding site" evidence="8">
    <location>
        <begin position="64"/>
        <end position="68"/>
    </location>
    <ligand>
        <name>GTP</name>
        <dbReference type="ChEBI" id="CHEBI:37565"/>
    </ligand>
</feature>
<dbReference type="InterPro" id="IPR005225">
    <property type="entry name" value="Small_GTP-bd"/>
</dbReference>
<keyword evidence="8" id="KW-0963">Cytoplasm</keyword>
<dbReference type="PRINTS" id="PR00326">
    <property type="entry name" value="GTP1OBG"/>
</dbReference>
<dbReference type="InterPro" id="IPR004044">
    <property type="entry name" value="KH_dom_type_2"/>
</dbReference>
<dbReference type="InterPro" id="IPR027417">
    <property type="entry name" value="P-loop_NTPase"/>
</dbReference>
<dbReference type="FunFam" id="3.30.300.20:FF:000003">
    <property type="entry name" value="GTPase Era"/>
    <property type="match status" value="1"/>
</dbReference>
<evidence type="ECO:0000256" key="10">
    <source>
        <dbReference type="RuleBase" id="RU003761"/>
    </source>
</evidence>
<dbReference type="NCBIfam" id="NF000908">
    <property type="entry name" value="PRK00089.1"/>
    <property type="match status" value="1"/>
</dbReference>
<dbReference type="FunFam" id="3.40.50.300:FF:000094">
    <property type="entry name" value="GTPase Era"/>
    <property type="match status" value="1"/>
</dbReference>
<dbReference type="eggNOG" id="COG1159">
    <property type="taxonomic scope" value="Bacteria"/>
</dbReference>
<comment type="subunit">
    <text evidence="8">Monomer.</text>
</comment>
<dbReference type="PANTHER" id="PTHR42698">
    <property type="entry name" value="GTPASE ERA"/>
    <property type="match status" value="1"/>
</dbReference>
<dbReference type="OrthoDB" id="9805918at2"/>
<dbReference type="SUPFAM" id="SSF52540">
    <property type="entry name" value="P-loop containing nucleoside triphosphate hydrolases"/>
    <property type="match status" value="1"/>
</dbReference>
<keyword evidence="5 8" id="KW-0694">RNA-binding</keyword>
<evidence type="ECO:0000256" key="6">
    <source>
        <dbReference type="ARBA" id="ARBA00023134"/>
    </source>
</evidence>
<keyword evidence="8" id="KW-0699">rRNA-binding</keyword>
<dbReference type="InterPro" id="IPR005662">
    <property type="entry name" value="GTPase_Era-like"/>
</dbReference>
<dbReference type="Proteomes" id="UP000051999">
    <property type="component" value="Unassembled WGS sequence"/>
</dbReference>
<evidence type="ECO:0000256" key="5">
    <source>
        <dbReference type="ARBA" id="ARBA00022884"/>
    </source>
</evidence>
<dbReference type="GO" id="GO:0005829">
    <property type="term" value="C:cytosol"/>
    <property type="evidence" value="ECO:0007669"/>
    <property type="project" value="TreeGrafter"/>
</dbReference>
<protein>
    <recommendedName>
        <fullName evidence="2 8">GTPase Era</fullName>
    </recommendedName>
</protein>
<dbReference type="InterPro" id="IPR009019">
    <property type="entry name" value="KH_sf_prok-type"/>
</dbReference>
<dbReference type="CDD" id="cd22534">
    <property type="entry name" value="KH-II_Era"/>
    <property type="match status" value="1"/>
</dbReference>
<dbReference type="PROSITE" id="PS51713">
    <property type="entry name" value="G_ERA"/>
    <property type="match status" value="1"/>
</dbReference>
<feature type="region of interest" description="G5" evidence="9">
    <location>
        <begin position="155"/>
        <end position="157"/>
    </location>
</feature>
<dbReference type="HAMAP" id="MF_00367">
    <property type="entry name" value="GTPase_Era"/>
    <property type="match status" value="1"/>
</dbReference>
<dbReference type="CDD" id="cd04163">
    <property type="entry name" value="Era"/>
    <property type="match status" value="1"/>
</dbReference>
<sequence>MTQEQQAFHSGFVAIVGRPNVGKSTFLNRVIGQKVAIMSNVAQTTRNKIQGIYTTNSEQIVFIDTPGIFKPSSKLDEFMVNSAISTLNEVDAVLFMVNAQETRGAGDNYIIDRLKDIHKPVYLVINKIDQIHPDKLLSVLEQYKDALEWKEVYPISALQGNNVDEFLSQLSKDLPEGPQYYPEDQITDHPERFVVAELVREKVLQLTRDEVPHSVAVEVESMKRESRPGKRADGQPNELVHIAATIIVDRTSQKGIIIGKGGKMLKEIGSRARADIEPLLGDRVYLELWVKVVQHWRDKPSALREYGYKSQDY</sequence>
<evidence type="ECO:0000256" key="3">
    <source>
        <dbReference type="ARBA" id="ARBA00022517"/>
    </source>
</evidence>
<feature type="region of interest" description="G4" evidence="9">
    <location>
        <begin position="126"/>
        <end position="129"/>
    </location>
</feature>
<accession>A0A0R1RJC1</accession>
<dbReference type="NCBIfam" id="TIGR00436">
    <property type="entry name" value="era"/>
    <property type="match status" value="1"/>
</dbReference>
<evidence type="ECO:0000256" key="4">
    <source>
        <dbReference type="ARBA" id="ARBA00022741"/>
    </source>
</evidence>
<dbReference type="GO" id="GO:0003924">
    <property type="term" value="F:GTPase activity"/>
    <property type="evidence" value="ECO:0007669"/>
    <property type="project" value="UniProtKB-UniRule"/>
</dbReference>
<dbReference type="GO" id="GO:0000028">
    <property type="term" value="P:ribosomal small subunit assembly"/>
    <property type="evidence" value="ECO:0007669"/>
    <property type="project" value="TreeGrafter"/>
</dbReference>
<dbReference type="RefSeq" id="WP_017261947.1">
    <property type="nucleotide sequence ID" value="NZ_AUAW01000001.1"/>
</dbReference>
<dbReference type="InterPro" id="IPR006073">
    <property type="entry name" value="GTP-bd"/>
</dbReference>
<comment type="caution">
    <text evidence="13">The sequence shown here is derived from an EMBL/GenBank/DDBJ whole genome shotgun (WGS) entry which is preliminary data.</text>
</comment>
<evidence type="ECO:0000313" key="13">
    <source>
        <dbReference type="EMBL" id="KRL57152.1"/>
    </source>
</evidence>
<dbReference type="Pfam" id="PF07650">
    <property type="entry name" value="KH_2"/>
    <property type="match status" value="1"/>
</dbReference>
<dbReference type="PROSITE" id="PS50823">
    <property type="entry name" value="KH_TYPE_2"/>
    <property type="match status" value="1"/>
</dbReference>
<feature type="domain" description="KH type-2" evidence="11">
    <location>
        <begin position="207"/>
        <end position="294"/>
    </location>
</feature>
<feature type="region of interest" description="G3" evidence="9">
    <location>
        <begin position="64"/>
        <end position="67"/>
    </location>
</feature>
<dbReference type="GO" id="GO:0043024">
    <property type="term" value="F:ribosomal small subunit binding"/>
    <property type="evidence" value="ECO:0007669"/>
    <property type="project" value="TreeGrafter"/>
</dbReference>
<dbReference type="InterPro" id="IPR015946">
    <property type="entry name" value="KH_dom-like_a/b"/>
</dbReference>
<dbReference type="GO" id="GO:0005886">
    <property type="term" value="C:plasma membrane"/>
    <property type="evidence" value="ECO:0007669"/>
    <property type="project" value="UniProtKB-SubCell"/>
</dbReference>
<evidence type="ECO:0000256" key="8">
    <source>
        <dbReference type="HAMAP-Rule" id="MF_00367"/>
    </source>
</evidence>
<comment type="similarity">
    <text evidence="1 8 9 10">Belongs to the TRAFAC class TrmE-Era-EngA-EngB-Septin-like GTPase superfamily. Era GTPase family.</text>
</comment>
<dbReference type="Gene3D" id="3.40.50.300">
    <property type="entry name" value="P-loop containing nucleotide triphosphate hydrolases"/>
    <property type="match status" value="1"/>
</dbReference>
<evidence type="ECO:0000256" key="7">
    <source>
        <dbReference type="ARBA" id="ARBA00023136"/>
    </source>
</evidence>
<keyword evidence="14" id="KW-1185">Reference proteome</keyword>
<evidence type="ECO:0000259" key="11">
    <source>
        <dbReference type="PROSITE" id="PS50823"/>
    </source>
</evidence>
<evidence type="ECO:0000256" key="9">
    <source>
        <dbReference type="PROSITE-ProRule" id="PRU01050"/>
    </source>
</evidence>
<dbReference type="NCBIfam" id="TIGR00231">
    <property type="entry name" value="small_GTP"/>
    <property type="match status" value="1"/>
</dbReference>
<feature type="region of interest" description="G1" evidence="9">
    <location>
        <begin position="17"/>
        <end position="24"/>
    </location>
</feature>
<dbReference type="PATRIC" id="fig|1114972.6.peg.160"/>
<feature type="binding site" evidence="8">
    <location>
        <begin position="126"/>
        <end position="129"/>
    </location>
    <ligand>
        <name>GTP</name>
        <dbReference type="ChEBI" id="CHEBI:37565"/>
    </ligand>
</feature>
<keyword evidence="8" id="KW-1003">Cell membrane</keyword>
<dbReference type="PANTHER" id="PTHR42698:SF1">
    <property type="entry name" value="GTPASE ERA, MITOCHONDRIAL"/>
    <property type="match status" value="1"/>
</dbReference>
<feature type="binding site" evidence="8">
    <location>
        <begin position="17"/>
        <end position="24"/>
    </location>
    <ligand>
        <name>GTP</name>
        <dbReference type="ChEBI" id="CHEBI:37565"/>
    </ligand>
</feature>
<keyword evidence="6 8" id="KW-0342">GTP-binding</keyword>
<name>A0A0R1RJC1_9LACO</name>
<evidence type="ECO:0000313" key="14">
    <source>
        <dbReference type="Proteomes" id="UP000051999"/>
    </source>
</evidence>
<dbReference type="GO" id="GO:0005525">
    <property type="term" value="F:GTP binding"/>
    <property type="evidence" value="ECO:0007669"/>
    <property type="project" value="UniProtKB-UniRule"/>
</dbReference>
<dbReference type="SUPFAM" id="SSF54814">
    <property type="entry name" value="Prokaryotic type KH domain (KH-domain type II)"/>
    <property type="match status" value="1"/>
</dbReference>
<dbReference type="GO" id="GO:0070181">
    <property type="term" value="F:small ribosomal subunit rRNA binding"/>
    <property type="evidence" value="ECO:0007669"/>
    <property type="project" value="UniProtKB-UniRule"/>
</dbReference>
<proteinExistence type="inferred from homology"/>
<keyword evidence="7 8" id="KW-0472">Membrane</keyword>
<dbReference type="Pfam" id="PF01926">
    <property type="entry name" value="MMR_HSR1"/>
    <property type="match status" value="1"/>
</dbReference>
<evidence type="ECO:0000256" key="2">
    <source>
        <dbReference type="ARBA" id="ARBA00020484"/>
    </source>
</evidence>
<organism evidence="13 14">
    <name type="scientific">Furfurilactobacillus rossiae DSM 15814</name>
    <dbReference type="NCBI Taxonomy" id="1114972"/>
    <lineage>
        <taxon>Bacteria</taxon>
        <taxon>Bacillati</taxon>
        <taxon>Bacillota</taxon>
        <taxon>Bacilli</taxon>
        <taxon>Lactobacillales</taxon>
        <taxon>Lactobacillaceae</taxon>
        <taxon>Furfurilactobacillus</taxon>
    </lineage>
</organism>
<comment type="subcellular location">
    <subcellularLocation>
        <location evidence="8">Cytoplasm</location>
    </subcellularLocation>
    <subcellularLocation>
        <location evidence="8">Cell membrane</location>
        <topology evidence="8">Peripheral membrane protein</topology>
    </subcellularLocation>
</comment>
<dbReference type="AlphaFoldDB" id="A0A0R1RJC1"/>
<evidence type="ECO:0000256" key="1">
    <source>
        <dbReference type="ARBA" id="ARBA00007921"/>
    </source>
</evidence>
<dbReference type="STRING" id="1114972.FD35_GL000159"/>
<keyword evidence="4 8" id="KW-0547">Nucleotide-binding</keyword>
<feature type="region of interest" description="G2" evidence="9">
    <location>
        <begin position="43"/>
        <end position="47"/>
    </location>
</feature>
<reference evidence="13 14" key="1">
    <citation type="journal article" date="2015" name="Genome Announc.">
        <title>Expanding the biotechnology potential of lactobacilli through comparative genomics of 213 strains and associated genera.</title>
        <authorList>
            <person name="Sun Z."/>
            <person name="Harris H.M."/>
            <person name="McCann A."/>
            <person name="Guo C."/>
            <person name="Argimon S."/>
            <person name="Zhang W."/>
            <person name="Yang X."/>
            <person name="Jeffery I.B."/>
            <person name="Cooney J.C."/>
            <person name="Kagawa T.F."/>
            <person name="Liu W."/>
            <person name="Song Y."/>
            <person name="Salvetti E."/>
            <person name="Wrobel A."/>
            <person name="Rasinkangas P."/>
            <person name="Parkhill J."/>
            <person name="Rea M.C."/>
            <person name="O'Sullivan O."/>
            <person name="Ritari J."/>
            <person name="Douillard F.P."/>
            <person name="Paul Ross R."/>
            <person name="Yang R."/>
            <person name="Briner A.E."/>
            <person name="Felis G.E."/>
            <person name="de Vos W.M."/>
            <person name="Barrangou R."/>
            <person name="Klaenhammer T.R."/>
            <person name="Caufield P.W."/>
            <person name="Cui Y."/>
            <person name="Zhang H."/>
            <person name="O'Toole P.W."/>
        </authorList>
    </citation>
    <scope>NUCLEOTIDE SEQUENCE [LARGE SCALE GENOMIC DNA]</scope>
    <source>
        <strain evidence="13 14">DSM 15814</strain>
    </source>
</reference>
<comment type="function">
    <text evidence="8">An essential GTPase that binds both GDP and GTP, with rapid nucleotide exchange. Plays a role in 16S rRNA processing and 30S ribosomal subunit biogenesis and possibly also in cell cycle regulation and energy metabolism.</text>
</comment>
<keyword evidence="3 8" id="KW-0690">Ribosome biogenesis</keyword>
<feature type="domain" description="Era-type G" evidence="12">
    <location>
        <begin position="9"/>
        <end position="176"/>
    </location>
</feature>
<dbReference type="EMBL" id="AZFF01000001">
    <property type="protein sequence ID" value="KRL57152.1"/>
    <property type="molecule type" value="Genomic_DNA"/>
</dbReference>
<gene>
    <name evidence="8" type="primary">era</name>
    <name evidence="13" type="ORF">FD35_GL000159</name>
</gene>
<dbReference type="Gene3D" id="3.30.300.20">
    <property type="match status" value="1"/>
</dbReference>
<dbReference type="InterPro" id="IPR030388">
    <property type="entry name" value="G_ERA_dom"/>
</dbReference>
<evidence type="ECO:0000259" key="12">
    <source>
        <dbReference type="PROSITE" id="PS51713"/>
    </source>
</evidence>